<accession>A0A7N2R0P6</accession>
<dbReference type="EnsemblPlants" id="QL03p007125:mrna">
    <property type="protein sequence ID" value="QL03p007125:mrna"/>
    <property type="gene ID" value="QL03p007125"/>
</dbReference>
<feature type="domain" description="TTF-type" evidence="3">
    <location>
        <begin position="506"/>
        <end position="604"/>
    </location>
</feature>
<evidence type="ECO:0000256" key="2">
    <source>
        <dbReference type="SAM" id="MobiDB-lite"/>
    </source>
</evidence>
<reference evidence="4 5" key="1">
    <citation type="journal article" date="2016" name="G3 (Bethesda)">
        <title>First Draft Assembly and Annotation of the Genome of a California Endemic Oak Quercus lobata Nee (Fagaceae).</title>
        <authorList>
            <person name="Sork V.L."/>
            <person name="Fitz-Gibbon S.T."/>
            <person name="Puiu D."/>
            <person name="Crepeau M."/>
            <person name="Gugger P.F."/>
            <person name="Sherman R."/>
            <person name="Stevens K."/>
            <person name="Langley C.H."/>
            <person name="Pellegrini M."/>
            <person name="Salzberg S.L."/>
        </authorList>
    </citation>
    <scope>NUCLEOTIDE SEQUENCE [LARGE SCALE GENOMIC DNA]</scope>
    <source>
        <strain evidence="4 5">cv. SW786</strain>
    </source>
</reference>
<dbReference type="InterPro" id="IPR006580">
    <property type="entry name" value="Znf_TTF"/>
</dbReference>
<dbReference type="Pfam" id="PF03107">
    <property type="entry name" value="C1_2"/>
    <property type="match status" value="4"/>
</dbReference>
<organism evidence="4 5">
    <name type="scientific">Quercus lobata</name>
    <name type="common">Valley oak</name>
    <dbReference type="NCBI Taxonomy" id="97700"/>
    <lineage>
        <taxon>Eukaryota</taxon>
        <taxon>Viridiplantae</taxon>
        <taxon>Streptophyta</taxon>
        <taxon>Embryophyta</taxon>
        <taxon>Tracheophyta</taxon>
        <taxon>Spermatophyta</taxon>
        <taxon>Magnoliopsida</taxon>
        <taxon>eudicotyledons</taxon>
        <taxon>Gunneridae</taxon>
        <taxon>Pentapetalae</taxon>
        <taxon>rosids</taxon>
        <taxon>fabids</taxon>
        <taxon>Fagales</taxon>
        <taxon>Fagaceae</taxon>
        <taxon>Quercus</taxon>
    </lineage>
</organism>
<dbReference type="PANTHER" id="PTHR11697:SF231">
    <property type="entry name" value="TTF-TYPE DOMAIN-CONTAINING PROTEIN"/>
    <property type="match status" value="1"/>
</dbReference>
<evidence type="ECO:0000313" key="4">
    <source>
        <dbReference type="EnsemblPlants" id="QL03p007125:mrna"/>
    </source>
</evidence>
<dbReference type="InterPro" id="IPR046349">
    <property type="entry name" value="C1-like_sf"/>
</dbReference>
<keyword evidence="5" id="KW-1185">Reference proteome</keyword>
<dbReference type="InterPro" id="IPR055298">
    <property type="entry name" value="AtLOH3-like"/>
</dbReference>
<feature type="compositionally biased region" description="Basic and acidic residues" evidence="2">
    <location>
        <begin position="339"/>
        <end position="365"/>
    </location>
</feature>
<dbReference type="GO" id="GO:0046983">
    <property type="term" value="F:protein dimerization activity"/>
    <property type="evidence" value="ECO:0007669"/>
    <property type="project" value="InterPro"/>
</dbReference>
<proteinExistence type="predicted"/>
<dbReference type="InParanoid" id="A0A7N2R0P6"/>
<protein>
    <recommendedName>
        <fullName evidence="3">TTF-type domain-containing protein</fullName>
    </recommendedName>
</protein>
<evidence type="ECO:0000313" key="5">
    <source>
        <dbReference type="Proteomes" id="UP000594261"/>
    </source>
</evidence>
<feature type="region of interest" description="Disordered" evidence="2">
    <location>
        <begin position="299"/>
        <end position="380"/>
    </location>
</feature>
<dbReference type="SUPFAM" id="SSF53098">
    <property type="entry name" value="Ribonuclease H-like"/>
    <property type="match status" value="1"/>
</dbReference>
<name>A0A7N2R0P6_QUELO</name>
<reference evidence="4" key="2">
    <citation type="submission" date="2021-01" db="UniProtKB">
        <authorList>
            <consortium name="EnsemblPlants"/>
        </authorList>
    </citation>
    <scope>IDENTIFICATION</scope>
</reference>
<sequence>MTYLCNVSICGFWAHHKCASLPRMVKRMRHKHPLILTNSIKDDHSEHRVCQLCVKHIDTNHGVYYCSSCDYVAHLDCATDKNGMDENFMRESKGKEPAELTNMLKFEDLELDEFANESSYSVQKTKVGEGEIKIPIEIKHFCHEHDLKLIDELENYKICDGCVRPIFPPFYSCTECNFFLHKCCVELPRKKRHPLHQHPLKLERPFLAPCDACNYLSNGFIYNCKECDFGLDVSCSLISELDTLTHVGHEHPLIFSSATNDEECSACNSEGRIFRCTKCEFTLDFGCATLLHTIKYKQHEPGTDPGKFGDPEARATSESARRRETERQRCRPVAVTAVTERDRERDESERVPECEPSCFERDPRRPPPAKARPTPPRETRSTCCCHRWLPFPDLPSPASSLHRITVHRIRKGSTSNSSEVNVELPTTNVAIPIPENADVPIPENADVPISQSQFQRIDLDSLDYDPGTRKQIWEYHVNQRDEIRRAYIKKGPHQPPLETFKKSGKQNRSFQASWYRNNSKWLEYSPTTDAAYCLPCFVFHNPNVVVGQNAFIVGGFRNWKKVGGRDCSFQVHIGKDPNSAHRVAEQMCKDLMNQSQHLQRVVDHFTTEQIANNRLQLKATIFIVRYLAFQAIAFRGRDESFSSLNRGNFHESLGIVTFWNEKVAEIIEKAPKNATYTSPRIQKEILHVFSAKVKKAIREEIGDAKFCIMVDEARDESMKEQMAVVFRYVDAEGFVKERFFGLIHVVDTAALTLKKGIYSLLSQYCLDIQNIRGQGYDGASNMRGMWNGLQALILNDCPYAYYIHCFAHRLQLALVKASKQVVPTSHFFLTLLFLIKIVSASCKRNEQLKVANANEIAHLIDLEELETGSGLNQIGTLQRPGETLLQNIIDGAIDGENRAEGESAYEGLTSFEFVFILHLEKETMEITDKLCQALQSQSQDILNAMHLVSSTKALIQKFRDDGWDGLLTTVISFCEKHRIDVLDMNARYVARRGRARNQPDNVTNEHHYRVNIFYATIDSQLQELNYRFNEDAMELLRLSSALEPREALKSFRISDLCLLVKNFYPQDFTDYDKQVLEKELYHFEHNVVQDPEFKKLKSLSELSQWLVRTGNSEHYKLVYRMVILVLTLPVSTATTERAFSAMKLVKTELRNKMEDDFLNDSLMLYIEKDIASTFSLDSIVDDFEDLKERRIPFS</sequence>
<dbReference type="AlphaFoldDB" id="A0A7N2R0P6"/>
<dbReference type="InterPro" id="IPR004146">
    <property type="entry name" value="DC1"/>
</dbReference>
<dbReference type="SUPFAM" id="SSF57889">
    <property type="entry name" value="Cysteine-rich domain"/>
    <property type="match status" value="3"/>
</dbReference>
<evidence type="ECO:0000256" key="1">
    <source>
        <dbReference type="ARBA" id="ARBA00022737"/>
    </source>
</evidence>
<dbReference type="Proteomes" id="UP000594261">
    <property type="component" value="Chromosome 3"/>
</dbReference>
<dbReference type="InterPro" id="IPR008906">
    <property type="entry name" value="HATC_C_dom"/>
</dbReference>
<dbReference type="InterPro" id="IPR012337">
    <property type="entry name" value="RNaseH-like_sf"/>
</dbReference>
<dbReference type="Pfam" id="PF14291">
    <property type="entry name" value="DUF4371"/>
    <property type="match status" value="1"/>
</dbReference>
<keyword evidence="1" id="KW-0677">Repeat</keyword>
<feature type="compositionally biased region" description="Basic and acidic residues" evidence="2">
    <location>
        <begin position="299"/>
        <end position="329"/>
    </location>
</feature>
<dbReference type="Pfam" id="PF05699">
    <property type="entry name" value="Dimer_Tnp_hAT"/>
    <property type="match status" value="1"/>
</dbReference>
<dbReference type="EMBL" id="LRBV02000003">
    <property type="status" value="NOT_ANNOTATED_CDS"/>
    <property type="molecule type" value="Genomic_DNA"/>
</dbReference>
<evidence type="ECO:0000259" key="3">
    <source>
        <dbReference type="SMART" id="SM00597"/>
    </source>
</evidence>
<dbReference type="SMART" id="SM00597">
    <property type="entry name" value="ZnF_TTF"/>
    <property type="match status" value="1"/>
</dbReference>
<dbReference type="PANTHER" id="PTHR11697">
    <property type="entry name" value="GENERAL TRANSCRIPTION FACTOR 2-RELATED ZINC FINGER PROTEIN"/>
    <property type="match status" value="1"/>
</dbReference>
<dbReference type="InterPro" id="IPR025398">
    <property type="entry name" value="DUF4371"/>
</dbReference>
<dbReference type="Gramene" id="QL03p007125:mrna">
    <property type="protein sequence ID" value="QL03p007125:mrna"/>
    <property type="gene ID" value="QL03p007125"/>
</dbReference>